<dbReference type="AlphaFoldDB" id="A0A0K0FFZ2"/>
<dbReference type="PANTHER" id="PTHR11010">
    <property type="entry name" value="PROTEASE S28 PRO-X CARBOXYPEPTIDASE-RELATED"/>
    <property type="match status" value="1"/>
</dbReference>
<dbReference type="Gene3D" id="3.40.50.1820">
    <property type="entry name" value="alpha/beta hydrolase"/>
    <property type="match status" value="2"/>
</dbReference>
<reference evidence="8" key="2">
    <citation type="submission" date="2015-08" db="UniProtKB">
        <authorList>
            <consortium name="WormBaseParasite"/>
        </authorList>
    </citation>
    <scope>IDENTIFICATION</scope>
</reference>
<evidence type="ECO:0000256" key="3">
    <source>
        <dbReference type="ARBA" id="ARBA00022729"/>
    </source>
</evidence>
<dbReference type="SUPFAM" id="SSF53474">
    <property type="entry name" value="alpha/beta-Hydrolases"/>
    <property type="match status" value="1"/>
</dbReference>
<dbReference type="WBParaSite" id="SVE_0778900.1">
    <property type="protein sequence ID" value="SVE_0778900.1"/>
    <property type="gene ID" value="SVE_0778900"/>
</dbReference>
<keyword evidence="4" id="KW-0378">Hydrolase</keyword>
<dbReference type="GO" id="GO:0006508">
    <property type="term" value="P:proteolysis"/>
    <property type="evidence" value="ECO:0007669"/>
    <property type="project" value="UniProtKB-KW"/>
</dbReference>
<organism evidence="7 8">
    <name type="scientific">Strongyloides venezuelensis</name>
    <name type="common">Threadworm</name>
    <dbReference type="NCBI Taxonomy" id="75913"/>
    <lineage>
        <taxon>Eukaryota</taxon>
        <taxon>Metazoa</taxon>
        <taxon>Ecdysozoa</taxon>
        <taxon>Nematoda</taxon>
        <taxon>Chromadorea</taxon>
        <taxon>Rhabditida</taxon>
        <taxon>Tylenchina</taxon>
        <taxon>Panagrolaimomorpha</taxon>
        <taxon>Strongyloidoidea</taxon>
        <taxon>Strongyloididae</taxon>
        <taxon>Strongyloides</taxon>
    </lineage>
</organism>
<evidence type="ECO:0000313" key="7">
    <source>
        <dbReference type="Proteomes" id="UP000035680"/>
    </source>
</evidence>
<dbReference type="GO" id="GO:0070008">
    <property type="term" value="F:serine-type exopeptidase activity"/>
    <property type="evidence" value="ECO:0007669"/>
    <property type="project" value="InterPro"/>
</dbReference>
<dbReference type="GO" id="GO:0008239">
    <property type="term" value="F:dipeptidyl-peptidase activity"/>
    <property type="evidence" value="ECO:0007669"/>
    <property type="project" value="TreeGrafter"/>
</dbReference>
<reference evidence="7" key="1">
    <citation type="submission" date="2014-07" db="EMBL/GenBank/DDBJ databases">
        <authorList>
            <person name="Martin A.A"/>
            <person name="De Silva N."/>
        </authorList>
    </citation>
    <scope>NUCLEOTIDE SEQUENCE</scope>
</reference>
<evidence type="ECO:0000256" key="6">
    <source>
        <dbReference type="SAM" id="SignalP"/>
    </source>
</evidence>
<dbReference type="Pfam" id="PF05577">
    <property type="entry name" value="Peptidase_S28"/>
    <property type="match status" value="1"/>
</dbReference>
<accession>A0A0K0FFZ2</accession>
<keyword evidence="5" id="KW-0325">Glycoprotein</keyword>
<evidence type="ECO:0000256" key="5">
    <source>
        <dbReference type="ARBA" id="ARBA00023180"/>
    </source>
</evidence>
<evidence type="ECO:0000313" key="8">
    <source>
        <dbReference type="WBParaSite" id="SVE_0778900.1"/>
    </source>
</evidence>
<evidence type="ECO:0000256" key="1">
    <source>
        <dbReference type="ARBA" id="ARBA00011079"/>
    </source>
</evidence>
<feature type="signal peptide" evidence="6">
    <location>
        <begin position="1"/>
        <end position="23"/>
    </location>
</feature>
<name>A0A0K0FFZ2_STRVS</name>
<sequence length="489" mass="56378">MINSKFIQILVIFFAFLLFLVSPTPLGKKKPFNRKRILISGRPWYGMKPVLNLAEEDYPGKGNAVAKVFLNKVNHFNTSSTEKYEQRYWYNSKFYKKDGPVFLMLGGESPESPIWVSRENFEWTLLAKDYGAMLFLLEHRYYGYSRPTKDMTTRNMQYLSSRQAIEDVAAFIRGMNEQFNYTDQTRWVLFGAVGSSGTVQAEVDFYQYLDIAKNSLSAYSSQCSSDLEKGMKELEAIVKTQDGERNITNLFNLCTHWSKLSHEDKEYFWLTVLGTYIEIIQYSGANVGHFRTDASIPTLCKFHMDSKQSPMQHIANVVDNYGDPFRECLDVSYKEFINYLKNTSFDSEAASDRSWMYQQCTEFGYYKSTDYDAGKFWGRILDANWYVRQCTDIFGPSINNRTVYSSVYNTNSYYGGTKGYRGTNVIFPNGLADPWYVLGVLNRTNERNYPVNIEGTSHCADMYTPSPDDLPSLTRARKIINDTLAQILA</sequence>
<dbReference type="PANTHER" id="PTHR11010:SF117">
    <property type="entry name" value="SERINE PROTEASE 16"/>
    <property type="match status" value="1"/>
</dbReference>
<evidence type="ECO:0000256" key="2">
    <source>
        <dbReference type="ARBA" id="ARBA00022670"/>
    </source>
</evidence>
<dbReference type="Proteomes" id="UP000035680">
    <property type="component" value="Unassembled WGS sequence"/>
</dbReference>
<protein>
    <submittedName>
        <fullName evidence="8">Putative serine protease K12H4.7 (projected from Caenorhabditis elegans ortholog K12H4.7)</fullName>
    </submittedName>
</protein>
<dbReference type="InterPro" id="IPR042269">
    <property type="entry name" value="Ser_carbopepase_S28_SKS"/>
</dbReference>
<keyword evidence="2" id="KW-0645">Protease</keyword>
<keyword evidence="7" id="KW-1185">Reference proteome</keyword>
<feature type="chain" id="PRO_5005329605" evidence="6">
    <location>
        <begin position="24"/>
        <end position="489"/>
    </location>
</feature>
<dbReference type="Gene3D" id="1.20.120.980">
    <property type="entry name" value="Serine carboxypeptidase S28, SKS domain"/>
    <property type="match status" value="1"/>
</dbReference>
<dbReference type="InterPro" id="IPR029058">
    <property type="entry name" value="AB_hydrolase_fold"/>
</dbReference>
<keyword evidence="3 6" id="KW-0732">Signal</keyword>
<evidence type="ECO:0000256" key="4">
    <source>
        <dbReference type="ARBA" id="ARBA00022801"/>
    </source>
</evidence>
<proteinExistence type="inferred from homology"/>
<comment type="similarity">
    <text evidence="1">Belongs to the peptidase S28 family.</text>
</comment>
<dbReference type="InterPro" id="IPR008758">
    <property type="entry name" value="Peptidase_S28"/>
</dbReference>